<keyword evidence="2 5" id="KW-0808">Transferase</keyword>
<dbReference type="GO" id="GO:0019432">
    <property type="term" value="P:triglyceride biosynthetic process"/>
    <property type="evidence" value="ECO:0007669"/>
    <property type="project" value="UniProtKB-ARBA"/>
</dbReference>
<dbReference type="Gene3D" id="3.40.50.1820">
    <property type="entry name" value="alpha/beta hydrolase"/>
    <property type="match status" value="1"/>
</dbReference>
<evidence type="ECO:0000256" key="2">
    <source>
        <dbReference type="ARBA" id="ARBA00022679"/>
    </source>
</evidence>
<evidence type="ECO:0000256" key="3">
    <source>
        <dbReference type="ARBA" id="ARBA00023315"/>
    </source>
</evidence>
<accession>A0A2U1NUR2</accession>
<dbReference type="Proteomes" id="UP000245207">
    <property type="component" value="Unassembled WGS sequence"/>
</dbReference>
<dbReference type="STRING" id="35608.A0A2U1NUR2"/>
<comment type="caution">
    <text evidence="5">The sequence shown here is derived from an EMBL/GenBank/DDBJ whole genome shotgun (WGS) entry which is preliminary data.</text>
</comment>
<evidence type="ECO:0000313" key="5">
    <source>
        <dbReference type="EMBL" id="PWA77273.1"/>
    </source>
</evidence>
<evidence type="ECO:0000256" key="1">
    <source>
        <dbReference type="ARBA" id="ARBA00005420"/>
    </source>
</evidence>
<dbReference type="InterPro" id="IPR007130">
    <property type="entry name" value="DAGAT"/>
</dbReference>
<dbReference type="EMBL" id="PKPP01002150">
    <property type="protein sequence ID" value="PWA77273.1"/>
    <property type="molecule type" value="Genomic_DNA"/>
</dbReference>
<dbReference type="OrthoDB" id="44277at2759"/>
<dbReference type="SUPFAM" id="SSF53474">
    <property type="entry name" value="alpha/beta-Hydrolases"/>
    <property type="match status" value="1"/>
</dbReference>
<dbReference type="PANTHER" id="PTHR22753:SF40">
    <property type="entry name" value="ACYLGLYCEROL LIPASE"/>
    <property type="match status" value="1"/>
</dbReference>
<dbReference type="InterPro" id="IPR029058">
    <property type="entry name" value="AB_hydrolase_fold"/>
</dbReference>
<comment type="similarity">
    <text evidence="1">Belongs to the diacylglycerol acyltransferase family.</text>
</comment>
<gene>
    <name evidence="5" type="ORF">CTI12_AA226210</name>
</gene>
<name>A0A2U1NUR2_ARTAN</name>
<feature type="region of interest" description="Disordered" evidence="4">
    <location>
        <begin position="49"/>
        <end position="71"/>
    </location>
</feature>
<proteinExistence type="inferred from homology"/>
<keyword evidence="6" id="KW-1185">Reference proteome</keyword>
<dbReference type="Pfam" id="PF03982">
    <property type="entry name" value="DAGAT"/>
    <property type="match status" value="1"/>
</dbReference>
<dbReference type="PANTHER" id="PTHR22753">
    <property type="entry name" value="TRANSMEMBRANE PROTEIN 68"/>
    <property type="match status" value="1"/>
</dbReference>
<dbReference type="AlphaFoldDB" id="A0A2U1NUR2"/>
<feature type="compositionally biased region" description="Polar residues" evidence="4">
    <location>
        <begin position="49"/>
        <end position="66"/>
    </location>
</feature>
<protein>
    <submittedName>
        <fullName evidence="5">Diacylglycerol acyltransferase</fullName>
    </submittedName>
</protein>
<dbReference type="CDD" id="cd07987">
    <property type="entry name" value="LPLAT_MGAT-like"/>
    <property type="match status" value="1"/>
</dbReference>
<keyword evidence="3 5" id="KW-0012">Acyltransferase</keyword>
<sequence length="727" mass="81906">MALNLSNLRVPLSCVLALNENYRLSSCVLVGSLRSGSLRTNAASSANMKNTDVTSYNDGRKNNGQNTHEELQPLWDDGLGTQSMKDYMEIAMDLIKSDGGPPRWFCPIACGKPIKDAPVLLHLPGLDGTGAGLVVHEKALGKVTIIIFGDFEIRVKVFHVQCLHIPVWDRTPLDGLIKIVEETLMIEHTLSPNKPIYLLGDSFGGALALAVAACNPSIDLVLILANPATAYERSPIHPLVAFMRTLPDEWYWTFPYATSFLLGDFVKMSMVNSNGTNNSPSLLQLVGMITRNFSLYSMLTKILPKKTLEWKIELVKSAAGYANSRLHTVTAQLHLRFSGKDNLLPSKDEAERLSRSLKHCNETGVNVLSAIKATQMYRRFSKYDIISDYLPPSITEFKTVPYELWWYRLAMGAAMFSTMDDGKIVRGLAGIQDEGPVLLVGNHMLWGFESIPFVMQFLREKKVVLHALTHPETFAFEAKDEYIMIPYTDNMKLFGAIPVSDRNFYKLLSRKSHILLYPGGARESFHRKGETCKLFWPEKQEFVRMAVKFGATIIPFGVVGEDDLADLMIDYDEMMNNPVLNRMVNNLNQGRRSKVYNSGLEVEQSSPKTYTRRRKKKMVEGETSRPPPAVEHSKIALQCPMLTATNYNIWAIRVKAVFRVHGILDALEPKEGTPVVDKQDHMAVALLFRPIPEELVFQVSNSKHSQRNLGSFKDEKKKCMWRVDRVR</sequence>
<dbReference type="GO" id="GO:0016020">
    <property type="term" value="C:membrane"/>
    <property type="evidence" value="ECO:0007669"/>
    <property type="project" value="TreeGrafter"/>
</dbReference>
<organism evidence="5 6">
    <name type="scientific">Artemisia annua</name>
    <name type="common">Sweet wormwood</name>
    <dbReference type="NCBI Taxonomy" id="35608"/>
    <lineage>
        <taxon>Eukaryota</taxon>
        <taxon>Viridiplantae</taxon>
        <taxon>Streptophyta</taxon>
        <taxon>Embryophyta</taxon>
        <taxon>Tracheophyta</taxon>
        <taxon>Spermatophyta</taxon>
        <taxon>Magnoliopsida</taxon>
        <taxon>eudicotyledons</taxon>
        <taxon>Gunneridae</taxon>
        <taxon>Pentapetalae</taxon>
        <taxon>asterids</taxon>
        <taxon>campanulids</taxon>
        <taxon>Asterales</taxon>
        <taxon>Asteraceae</taxon>
        <taxon>Asteroideae</taxon>
        <taxon>Anthemideae</taxon>
        <taxon>Artemisiinae</taxon>
        <taxon>Artemisia</taxon>
    </lineage>
</organism>
<evidence type="ECO:0000313" key="6">
    <source>
        <dbReference type="Proteomes" id="UP000245207"/>
    </source>
</evidence>
<feature type="region of interest" description="Disordered" evidence="4">
    <location>
        <begin position="606"/>
        <end position="630"/>
    </location>
</feature>
<evidence type="ECO:0000256" key="4">
    <source>
        <dbReference type="SAM" id="MobiDB-lite"/>
    </source>
</evidence>
<reference evidence="5 6" key="1">
    <citation type="journal article" date="2018" name="Mol. Plant">
        <title>The genome of Artemisia annua provides insight into the evolution of Asteraceae family and artemisinin biosynthesis.</title>
        <authorList>
            <person name="Shen Q."/>
            <person name="Zhang L."/>
            <person name="Liao Z."/>
            <person name="Wang S."/>
            <person name="Yan T."/>
            <person name="Shi P."/>
            <person name="Liu M."/>
            <person name="Fu X."/>
            <person name="Pan Q."/>
            <person name="Wang Y."/>
            <person name="Lv Z."/>
            <person name="Lu X."/>
            <person name="Zhang F."/>
            <person name="Jiang W."/>
            <person name="Ma Y."/>
            <person name="Chen M."/>
            <person name="Hao X."/>
            <person name="Li L."/>
            <person name="Tang Y."/>
            <person name="Lv G."/>
            <person name="Zhou Y."/>
            <person name="Sun X."/>
            <person name="Brodelius P.E."/>
            <person name="Rose J.K.C."/>
            <person name="Tang K."/>
        </authorList>
    </citation>
    <scope>NUCLEOTIDE SEQUENCE [LARGE SCALE GENOMIC DNA]</scope>
    <source>
        <strain evidence="6">cv. Huhao1</strain>
        <tissue evidence="5">Leaf</tissue>
    </source>
</reference>
<dbReference type="GO" id="GO:0004144">
    <property type="term" value="F:diacylglycerol O-acyltransferase activity"/>
    <property type="evidence" value="ECO:0007669"/>
    <property type="project" value="UniProtKB-ARBA"/>
</dbReference>